<feature type="transmembrane region" description="Helical" evidence="9">
    <location>
        <begin position="274"/>
        <end position="296"/>
    </location>
</feature>
<evidence type="ECO:0000256" key="6">
    <source>
        <dbReference type="ARBA" id="ARBA00022970"/>
    </source>
</evidence>
<keyword evidence="6" id="KW-0029">Amino-acid transport</keyword>
<dbReference type="OrthoDB" id="9783920at2"/>
<evidence type="ECO:0000313" key="10">
    <source>
        <dbReference type="EMBL" id="SEH78736.1"/>
    </source>
</evidence>
<evidence type="ECO:0000256" key="4">
    <source>
        <dbReference type="ARBA" id="ARBA00022475"/>
    </source>
</evidence>
<feature type="transmembrane region" description="Helical" evidence="9">
    <location>
        <begin position="9"/>
        <end position="32"/>
    </location>
</feature>
<dbReference type="GO" id="GO:0015820">
    <property type="term" value="P:L-leucine transport"/>
    <property type="evidence" value="ECO:0007669"/>
    <property type="project" value="TreeGrafter"/>
</dbReference>
<dbReference type="PANTHER" id="PTHR30588:SF0">
    <property type="entry name" value="BRANCHED-CHAIN AMINO ACID PERMEASE BRNQ"/>
    <property type="match status" value="1"/>
</dbReference>
<keyword evidence="8 9" id="KW-0472">Membrane</keyword>
<protein>
    <submittedName>
        <fullName evidence="10">Branched-chain amino acid:cation transporter, LIVCS family</fullName>
    </submittedName>
</protein>
<dbReference type="AlphaFoldDB" id="A0A1H6KSC6"/>
<evidence type="ECO:0000256" key="7">
    <source>
        <dbReference type="ARBA" id="ARBA00022989"/>
    </source>
</evidence>
<feature type="transmembrane region" description="Helical" evidence="9">
    <location>
        <begin position="44"/>
        <end position="68"/>
    </location>
</feature>
<comment type="similarity">
    <text evidence="2">Belongs to the branched chain amino acid transporter family.</text>
</comment>
<feature type="transmembrane region" description="Helical" evidence="9">
    <location>
        <begin position="80"/>
        <end position="99"/>
    </location>
</feature>
<feature type="transmembrane region" description="Helical" evidence="9">
    <location>
        <begin position="222"/>
        <end position="244"/>
    </location>
</feature>
<feature type="transmembrane region" description="Helical" evidence="9">
    <location>
        <begin position="308"/>
        <end position="329"/>
    </location>
</feature>
<evidence type="ECO:0000256" key="3">
    <source>
        <dbReference type="ARBA" id="ARBA00022448"/>
    </source>
</evidence>
<feature type="transmembrane region" description="Helical" evidence="9">
    <location>
        <begin position="147"/>
        <end position="168"/>
    </location>
</feature>
<organism evidence="10 11">
    <name type="scientific">Paenimyroides marinum</name>
    <dbReference type="NCBI Taxonomy" id="1159016"/>
    <lineage>
        <taxon>Bacteria</taxon>
        <taxon>Pseudomonadati</taxon>
        <taxon>Bacteroidota</taxon>
        <taxon>Flavobacteriia</taxon>
        <taxon>Flavobacteriales</taxon>
        <taxon>Flavobacteriaceae</taxon>
        <taxon>Paenimyroides</taxon>
    </lineage>
</organism>
<dbReference type="InterPro" id="IPR004685">
    <property type="entry name" value="Brnchd-chn_aa_trnsp_Livcs"/>
</dbReference>
<reference evidence="10 11" key="1">
    <citation type="submission" date="2016-10" db="EMBL/GenBank/DDBJ databases">
        <authorList>
            <person name="de Groot N.N."/>
        </authorList>
    </citation>
    <scope>NUCLEOTIDE SEQUENCE [LARGE SCALE GENOMIC DNA]</scope>
    <source>
        <strain evidence="10 11">CGMCC 1.10825</strain>
    </source>
</reference>
<dbReference type="GO" id="GO:0015188">
    <property type="term" value="F:L-isoleucine transmembrane transporter activity"/>
    <property type="evidence" value="ECO:0007669"/>
    <property type="project" value="TreeGrafter"/>
</dbReference>
<keyword evidence="3" id="KW-0813">Transport</keyword>
<accession>A0A1H6KSC6</accession>
<dbReference type="Pfam" id="PF05525">
    <property type="entry name" value="Branch_AA_trans"/>
    <property type="match status" value="1"/>
</dbReference>
<feature type="transmembrane region" description="Helical" evidence="9">
    <location>
        <begin position="188"/>
        <end position="210"/>
    </location>
</feature>
<keyword evidence="4" id="KW-1003">Cell membrane</keyword>
<keyword evidence="7 9" id="KW-1133">Transmembrane helix</keyword>
<sequence>MDVRKRKTILFLGMALFAMFFGAGNLLLPAYLGYQTKIDWTSTFTGFSLTAILAPVLAIFAVAVSGNYFTDLGARANLKFAYLLAFVNVLCIGPLIALPRSGASVFEVAIQPILPDAQPVWVCVLFFGAVMTASFSLNWITGILGKIFGPILLMFLAILIIPGLFIGATVDLPPTIIEDRFYVGFHEGYQTMDVLAGLIFAVLLISGANRKGYTHINDKIEVVVKAAIFSAVCMLLVYGGLFYLGAHVSADPTEITRSSLLVHIATQYSGVNGIYLISILMILACLTTAIALTAGAANFFERLTNGKLGYIEGVITVTLISTLLAIVGVDGIIEYAAALLNFIYPVTLVLILSVLLFGKTIQNQKPYFITLIVTMLISFIRVLVNWFPNEEVFSAILNVLPLARFNLEWVLPAILTFVITCFALGRNLNLKRNQPF</sequence>
<dbReference type="STRING" id="1159016.SAMN02927937_01424"/>
<gene>
    <name evidence="10" type="ORF">SAMN02927937_01424</name>
</gene>
<name>A0A1H6KSC6_9FLAO</name>
<comment type="subcellular location">
    <subcellularLocation>
        <location evidence="1">Cell membrane</location>
        <topology evidence="1">Multi-pass membrane protein</topology>
    </subcellularLocation>
</comment>
<feature type="transmembrane region" description="Helical" evidence="9">
    <location>
        <begin position="368"/>
        <end position="387"/>
    </location>
</feature>
<feature type="transmembrane region" description="Helical" evidence="9">
    <location>
        <begin position="335"/>
        <end position="356"/>
    </location>
</feature>
<evidence type="ECO:0000256" key="2">
    <source>
        <dbReference type="ARBA" id="ARBA00008540"/>
    </source>
</evidence>
<feature type="transmembrane region" description="Helical" evidence="9">
    <location>
        <begin position="119"/>
        <end position="140"/>
    </location>
</feature>
<keyword evidence="11" id="KW-1185">Reference proteome</keyword>
<dbReference type="EMBL" id="FNXE01000017">
    <property type="protein sequence ID" value="SEH78736.1"/>
    <property type="molecule type" value="Genomic_DNA"/>
</dbReference>
<dbReference type="Proteomes" id="UP000199634">
    <property type="component" value="Unassembled WGS sequence"/>
</dbReference>
<dbReference type="GO" id="GO:0015818">
    <property type="term" value="P:isoleucine transport"/>
    <property type="evidence" value="ECO:0007669"/>
    <property type="project" value="TreeGrafter"/>
</dbReference>
<dbReference type="GO" id="GO:0005304">
    <property type="term" value="F:L-valine transmembrane transporter activity"/>
    <property type="evidence" value="ECO:0007669"/>
    <property type="project" value="TreeGrafter"/>
</dbReference>
<evidence type="ECO:0000256" key="5">
    <source>
        <dbReference type="ARBA" id="ARBA00022692"/>
    </source>
</evidence>
<proteinExistence type="inferred from homology"/>
<dbReference type="GO" id="GO:0015190">
    <property type="term" value="F:L-leucine transmembrane transporter activity"/>
    <property type="evidence" value="ECO:0007669"/>
    <property type="project" value="TreeGrafter"/>
</dbReference>
<dbReference type="GO" id="GO:0005886">
    <property type="term" value="C:plasma membrane"/>
    <property type="evidence" value="ECO:0007669"/>
    <property type="project" value="UniProtKB-SubCell"/>
</dbReference>
<keyword evidence="5 9" id="KW-0812">Transmembrane</keyword>
<feature type="transmembrane region" description="Helical" evidence="9">
    <location>
        <begin position="407"/>
        <end position="425"/>
    </location>
</feature>
<evidence type="ECO:0000256" key="8">
    <source>
        <dbReference type="ARBA" id="ARBA00023136"/>
    </source>
</evidence>
<evidence type="ECO:0000256" key="1">
    <source>
        <dbReference type="ARBA" id="ARBA00004651"/>
    </source>
</evidence>
<dbReference type="PANTHER" id="PTHR30588">
    <property type="entry name" value="BRANCHED-CHAIN AMINO ACID TRANSPORT SYSTEM 2 CARRIER PROTEIN"/>
    <property type="match status" value="1"/>
</dbReference>
<evidence type="ECO:0000313" key="11">
    <source>
        <dbReference type="Proteomes" id="UP000199634"/>
    </source>
</evidence>
<evidence type="ECO:0000256" key="9">
    <source>
        <dbReference type="SAM" id="Phobius"/>
    </source>
</evidence>